<dbReference type="CDD" id="cd06912">
    <property type="entry name" value="GT_MraY_like"/>
    <property type="match status" value="1"/>
</dbReference>
<keyword evidence="4 7" id="KW-0812">Transmembrane</keyword>
<accession>A0ABY6DNG3</accession>
<evidence type="ECO:0000256" key="1">
    <source>
        <dbReference type="ARBA" id="ARBA00004651"/>
    </source>
</evidence>
<keyword evidence="6 7" id="KW-0472">Membrane</keyword>
<feature type="transmembrane region" description="Helical" evidence="7">
    <location>
        <begin position="164"/>
        <end position="184"/>
    </location>
</feature>
<feature type="transmembrane region" description="Helical" evidence="7">
    <location>
        <begin position="220"/>
        <end position="238"/>
    </location>
</feature>
<gene>
    <name evidence="8" type="ORF">N8I74_00640</name>
</gene>
<evidence type="ECO:0000256" key="5">
    <source>
        <dbReference type="ARBA" id="ARBA00022989"/>
    </source>
</evidence>
<organism evidence="8 9">
    <name type="scientific">Chitiniphilus purpureus</name>
    <dbReference type="NCBI Taxonomy" id="2981137"/>
    <lineage>
        <taxon>Bacteria</taxon>
        <taxon>Pseudomonadati</taxon>
        <taxon>Pseudomonadota</taxon>
        <taxon>Betaproteobacteria</taxon>
        <taxon>Neisseriales</taxon>
        <taxon>Chitinibacteraceae</taxon>
        <taxon>Chitiniphilus</taxon>
    </lineage>
</organism>
<feature type="transmembrane region" description="Helical" evidence="7">
    <location>
        <begin position="334"/>
        <end position="352"/>
    </location>
</feature>
<dbReference type="Pfam" id="PF00953">
    <property type="entry name" value="Glycos_transf_4"/>
    <property type="match status" value="1"/>
</dbReference>
<feature type="transmembrane region" description="Helical" evidence="7">
    <location>
        <begin position="312"/>
        <end position="328"/>
    </location>
</feature>
<evidence type="ECO:0000256" key="6">
    <source>
        <dbReference type="ARBA" id="ARBA00023136"/>
    </source>
</evidence>
<dbReference type="PANTHER" id="PTHR22926:SF3">
    <property type="entry name" value="UNDECAPRENYL-PHOSPHATE ALPHA-N-ACETYLGLUCOSAMINYL 1-PHOSPHATE TRANSFERASE"/>
    <property type="match status" value="1"/>
</dbReference>
<evidence type="ECO:0000313" key="9">
    <source>
        <dbReference type="Proteomes" id="UP001061302"/>
    </source>
</evidence>
<sequence length="375" mass="41931">MSLLYLFVALAVSFGVCLLLVRFSHKHDHLTADDKFTETQKFHDTPVPRVGGLALFSALLAVQPFLLLFEDRALAHASAFALLAATPIFLGGLLEDILKIGLVKTRLVAMVIGVTVMVALLNWRVVRIDLPWIDAYFSIYAISVAVTLVAVVGVINAMNLIDGYNGLACAVGMIILASLAYIGLKVGDRQVSVMAVALLGACAGFMFWNWPRGLIFLGDGGAYTIGFGVAGLAIALVIRNPAVSAWYALVLMLYPIFETIFTINRRLHRKDHPGLPDAAHLHQLVYKRMMRWAVGSARSADRKMRNSMTSPYLWLFSSLSVIPASIWWNNQIALQWSALIFVMGYLWLYRSITRFKTPKWLIYRKVRRMDRKLRK</sequence>
<evidence type="ECO:0000313" key="8">
    <source>
        <dbReference type="EMBL" id="UXY15557.1"/>
    </source>
</evidence>
<feature type="transmembrane region" description="Helical" evidence="7">
    <location>
        <begin position="244"/>
        <end position="263"/>
    </location>
</feature>
<dbReference type="RefSeq" id="WP_263124968.1">
    <property type="nucleotide sequence ID" value="NZ_CP106753.1"/>
</dbReference>
<keyword evidence="5 7" id="KW-1133">Transmembrane helix</keyword>
<feature type="transmembrane region" description="Helical" evidence="7">
    <location>
        <begin position="73"/>
        <end position="94"/>
    </location>
</feature>
<dbReference type="PANTHER" id="PTHR22926">
    <property type="entry name" value="PHOSPHO-N-ACETYLMURAMOYL-PENTAPEPTIDE-TRANSFERASE"/>
    <property type="match status" value="1"/>
</dbReference>
<feature type="transmembrane region" description="Helical" evidence="7">
    <location>
        <begin position="46"/>
        <end position="67"/>
    </location>
</feature>
<evidence type="ECO:0000256" key="3">
    <source>
        <dbReference type="ARBA" id="ARBA00022679"/>
    </source>
</evidence>
<keyword evidence="2" id="KW-1003">Cell membrane</keyword>
<feature type="transmembrane region" description="Helical" evidence="7">
    <location>
        <begin position="106"/>
        <end position="125"/>
    </location>
</feature>
<feature type="transmembrane region" description="Helical" evidence="7">
    <location>
        <begin position="6"/>
        <end position="25"/>
    </location>
</feature>
<protein>
    <submittedName>
        <fullName evidence="8">Glycosyltransferase</fullName>
    </submittedName>
</protein>
<dbReference type="Proteomes" id="UP001061302">
    <property type="component" value="Chromosome"/>
</dbReference>
<comment type="subcellular location">
    <subcellularLocation>
        <location evidence="1">Cell membrane</location>
        <topology evidence="1">Multi-pass membrane protein</topology>
    </subcellularLocation>
</comment>
<proteinExistence type="predicted"/>
<dbReference type="InterPro" id="IPR000715">
    <property type="entry name" value="Glycosyl_transferase_4"/>
</dbReference>
<feature type="transmembrane region" description="Helical" evidence="7">
    <location>
        <begin position="137"/>
        <end position="157"/>
    </location>
</feature>
<evidence type="ECO:0000256" key="7">
    <source>
        <dbReference type="SAM" id="Phobius"/>
    </source>
</evidence>
<feature type="transmembrane region" description="Helical" evidence="7">
    <location>
        <begin position="190"/>
        <end position="208"/>
    </location>
</feature>
<evidence type="ECO:0000256" key="4">
    <source>
        <dbReference type="ARBA" id="ARBA00022692"/>
    </source>
</evidence>
<name>A0ABY6DNG3_9NEIS</name>
<evidence type="ECO:0000256" key="2">
    <source>
        <dbReference type="ARBA" id="ARBA00022475"/>
    </source>
</evidence>
<keyword evidence="3" id="KW-0808">Transferase</keyword>
<dbReference type="EMBL" id="CP106753">
    <property type="protein sequence ID" value="UXY15557.1"/>
    <property type="molecule type" value="Genomic_DNA"/>
</dbReference>
<reference evidence="8" key="1">
    <citation type="submission" date="2022-10" db="EMBL/GenBank/DDBJ databases">
        <title>Chitiniphilus purpureus sp. nov., a novel chitin-degrading bacterium isolated from crawfish pond sediment.</title>
        <authorList>
            <person name="Li K."/>
        </authorList>
    </citation>
    <scope>NUCLEOTIDE SEQUENCE</scope>
    <source>
        <strain evidence="8">CD1</strain>
    </source>
</reference>
<keyword evidence="9" id="KW-1185">Reference proteome</keyword>